<sequence length="305" mass="33627">MTTSTGKPVTHATLLKDLLQKITLPSRLAVCKCAAHTGGSDFVSKGNHLADLTAKAAAAGQHSYSHFLLQTDLLIDSDILSSAQDSAPATEKQSWLNRGACKKLFWEINDKPVLPKSLFRAAALSTHGPCHVSTGGMIEIIQKTFFTIGLEAYLKQFCKQCTICIKHNPQGNMRPKRGAFPTPSYPFQTMHMDFIELNQSGPYKYCLVMVDAFSKWVEIVPTAKPDAISVAKAICKYIVPYHGIPETLYSDNGTHFVNDIISKMAEHLNITLKNHCAYHPQSAGLVERMNGTIKSRLKKCMEETG</sequence>
<dbReference type="Gene3D" id="3.30.420.10">
    <property type="entry name" value="Ribonuclease H-like superfamily/Ribonuclease H"/>
    <property type="match status" value="2"/>
</dbReference>
<dbReference type="InterPro" id="IPR001584">
    <property type="entry name" value="Integrase_cat-core"/>
</dbReference>
<dbReference type="OrthoDB" id="8947436at2759"/>
<dbReference type="PROSITE" id="PS50994">
    <property type="entry name" value="INTEGRASE"/>
    <property type="match status" value="1"/>
</dbReference>
<protein>
    <submittedName>
        <fullName evidence="4">Uncharacterized protein K02A2.6</fullName>
    </submittedName>
</protein>
<accession>A0A2I4D7G2</accession>
<dbReference type="AlphaFoldDB" id="A0A2I4D7G2"/>
<feature type="domain" description="Integrase catalytic" evidence="2">
    <location>
        <begin position="182"/>
        <end position="305"/>
    </location>
</feature>
<evidence type="ECO:0000313" key="4">
    <source>
        <dbReference type="RefSeq" id="XP_013888178.1"/>
    </source>
</evidence>
<dbReference type="PANTHER" id="PTHR37984:SF5">
    <property type="entry name" value="PROTEIN NYNRIN-LIKE"/>
    <property type="match status" value="1"/>
</dbReference>
<dbReference type="SUPFAM" id="SSF53098">
    <property type="entry name" value="Ribonuclease H-like"/>
    <property type="match status" value="1"/>
</dbReference>
<dbReference type="InterPro" id="IPR002156">
    <property type="entry name" value="RNaseH_domain"/>
</dbReference>
<dbReference type="Pfam" id="PF00665">
    <property type="entry name" value="rve"/>
    <property type="match status" value="1"/>
</dbReference>
<proteinExistence type="predicted"/>
<dbReference type="InterPro" id="IPR050951">
    <property type="entry name" value="Retrovirus_Pol_polyprotein"/>
</dbReference>
<evidence type="ECO:0000259" key="2">
    <source>
        <dbReference type="PROSITE" id="PS50994"/>
    </source>
</evidence>
<dbReference type="STRING" id="52670.A0A2I4D7G2"/>
<gene>
    <name evidence="4" type="primary">LOC106535661</name>
</gene>
<dbReference type="RefSeq" id="XP_013888178.1">
    <property type="nucleotide sequence ID" value="XM_014032724.1"/>
</dbReference>
<reference evidence="4" key="1">
    <citation type="submission" date="2025-08" db="UniProtKB">
        <authorList>
            <consortium name="RefSeq"/>
        </authorList>
    </citation>
    <scope>IDENTIFICATION</scope>
</reference>
<dbReference type="Gene3D" id="1.10.340.70">
    <property type="match status" value="1"/>
</dbReference>
<dbReference type="GeneID" id="106535661"/>
<dbReference type="GO" id="GO:0004523">
    <property type="term" value="F:RNA-DNA hybrid ribonuclease activity"/>
    <property type="evidence" value="ECO:0007669"/>
    <property type="project" value="InterPro"/>
</dbReference>
<feature type="non-terminal residue" evidence="4">
    <location>
        <position position="305"/>
    </location>
</feature>
<dbReference type="PANTHER" id="PTHR37984">
    <property type="entry name" value="PROTEIN CBG26694"/>
    <property type="match status" value="1"/>
</dbReference>
<dbReference type="InterPro" id="IPR036397">
    <property type="entry name" value="RNaseH_sf"/>
</dbReference>
<evidence type="ECO:0000313" key="3">
    <source>
        <dbReference type="Proteomes" id="UP000192220"/>
    </source>
</evidence>
<evidence type="ECO:0000259" key="1">
    <source>
        <dbReference type="PROSITE" id="PS50879"/>
    </source>
</evidence>
<dbReference type="InterPro" id="IPR012337">
    <property type="entry name" value="RNaseH-like_sf"/>
</dbReference>
<dbReference type="PROSITE" id="PS50879">
    <property type="entry name" value="RNASE_H_1"/>
    <property type="match status" value="1"/>
</dbReference>
<dbReference type="GO" id="GO:0015074">
    <property type="term" value="P:DNA integration"/>
    <property type="evidence" value="ECO:0007669"/>
    <property type="project" value="InterPro"/>
</dbReference>
<dbReference type="Proteomes" id="UP000192220">
    <property type="component" value="Unplaced"/>
</dbReference>
<feature type="domain" description="RNase H type-1" evidence="1">
    <location>
        <begin position="1"/>
        <end position="59"/>
    </location>
</feature>
<name>A0A2I4D7G2_AUSLI</name>
<keyword evidence="3" id="KW-1185">Reference proteome</keyword>
<dbReference type="KEGG" id="alim:106535661"/>
<organism evidence="3 4">
    <name type="scientific">Austrofundulus limnaeus</name>
    <name type="common">Annual killifish</name>
    <dbReference type="NCBI Taxonomy" id="52670"/>
    <lineage>
        <taxon>Eukaryota</taxon>
        <taxon>Metazoa</taxon>
        <taxon>Chordata</taxon>
        <taxon>Craniata</taxon>
        <taxon>Vertebrata</taxon>
        <taxon>Euteleostomi</taxon>
        <taxon>Actinopterygii</taxon>
        <taxon>Neopterygii</taxon>
        <taxon>Teleostei</taxon>
        <taxon>Neoteleostei</taxon>
        <taxon>Acanthomorphata</taxon>
        <taxon>Ovalentaria</taxon>
        <taxon>Atherinomorphae</taxon>
        <taxon>Cyprinodontiformes</taxon>
        <taxon>Rivulidae</taxon>
        <taxon>Austrofundulus</taxon>
    </lineage>
</organism>
<dbReference type="InParanoid" id="A0A2I4D7G2"/>
<dbReference type="GO" id="GO:0003676">
    <property type="term" value="F:nucleic acid binding"/>
    <property type="evidence" value="ECO:0007669"/>
    <property type="project" value="InterPro"/>
</dbReference>